<organism evidence="2 3">
    <name type="scientific">Halorubrum hochstenium ATCC 700873</name>
    <dbReference type="NCBI Taxonomy" id="1227481"/>
    <lineage>
        <taxon>Archaea</taxon>
        <taxon>Methanobacteriati</taxon>
        <taxon>Methanobacteriota</taxon>
        <taxon>Stenosarchaea group</taxon>
        <taxon>Halobacteria</taxon>
        <taxon>Halobacteriales</taxon>
        <taxon>Haloferacaceae</taxon>
        <taxon>Halorubrum</taxon>
    </lineage>
</organism>
<reference evidence="2 3" key="1">
    <citation type="journal article" date="2014" name="PLoS Genet.">
        <title>Phylogenetically driven sequencing of extremely halophilic archaea reveals strategies for static and dynamic osmo-response.</title>
        <authorList>
            <person name="Becker E.A."/>
            <person name="Seitzer P.M."/>
            <person name="Tritt A."/>
            <person name="Larsen D."/>
            <person name="Krusor M."/>
            <person name="Yao A.I."/>
            <person name="Wu D."/>
            <person name="Madern D."/>
            <person name="Eisen J.A."/>
            <person name="Darling A.E."/>
            <person name="Facciotti M.T."/>
        </authorList>
    </citation>
    <scope>NUCLEOTIDE SEQUENCE [LARGE SCALE GENOMIC DNA]</scope>
    <source>
        <strain evidence="2 3">ATCC 700873</strain>
    </source>
</reference>
<protein>
    <submittedName>
        <fullName evidence="2">Uncharacterized protein</fullName>
    </submittedName>
</protein>
<accession>M0FMP3</accession>
<dbReference type="GeneID" id="72712267"/>
<dbReference type="RefSeq" id="WP_008581354.1">
    <property type="nucleotide sequence ID" value="NZ_AOJO01000011.1"/>
</dbReference>
<keyword evidence="3" id="KW-1185">Reference proteome</keyword>
<evidence type="ECO:0000313" key="2">
    <source>
        <dbReference type="EMBL" id="ELZ60558.1"/>
    </source>
</evidence>
<dbReference type="EMBL" id="AOJO01000011">
    <property type="protein sequence ID" value="ELZ60558.1"/>
    <property type="molecule type" value="Genomic_DNA"/>
</dbReference>
<feature type="region of interest" description="Disordered" evidence="1">
    <location>
        <begin position="83"/>
        <end position="116"/>
    </location>
</feature>
<gene>
    <name evidence="2" type="ORF">C467_02098</name>
</gene>
<dbReference type="PATRIC" id="fig|1227481.4.peg.391"/>
<feature type="compositionally biased region" description="Acidic residues" evidence="1">
    <location>
        <begin position="105"/>
        <end position="116"/>
    </location>
</feature>
<name>M0FMP3_9EURY</name>
<dbReference type="AlphaFoldDB" id="M0FMP3"/>
<proteinExistence type="predicted"/>
<feature type="compositionally biased region" description="Basic and acidic residues" evidence="1">
    <location>
        <begin position="87"/>
        <end position="100"/>
    </location>
</feature>
<comment type="caution">
    <text evidence="2">The sequence shown here is derived from an EMBL/GenBank/DDBJ whole genome shotgun (WGS) entry which is preliminary data.</text>
</comment>
<evidence type="ECO:0000313" key="3">
    <source>
        <dbReference type="Proteomes" id="UP000011689"/>
    </source>
</evidence>
<dbReference type="Proteomes" id="UP000011689">
    <property type="component" value="Unassembled WGS sequence"/>
</dbReference>
<dbReference type="OrthoDB" id="323778at2157"/>
<evidence type="ECO:0000256" key="1">
    <source>
        <dbReference type="SAM" id="MobiDB-lite"/>
    </source>
</evidence>
<sequence>MPLRDAELEVETWRFRERELPRVPPAGWATTDRLREAVCLAVACSVDGVERVDPFAGPATERERFDATVTAESVDHDLVRLVTPASDRPEGEADAKRESFGESTEQFDLDEALDRL</sequence>